<feature type="non-terminal residue" evidence="2">
    <location>
        <position position="147"/>
    </location>
</feature>
<evidence type="ECO:0000313" key="2">
    <source>
        <dbReference type="EMBL" id="GAF89729.1"/>
    </source>
</evidence>
<dbReference type="SUPFAM" id="SSF52317">
    <property type="entry name" value="Class I glutamine amidotransferase-like"/>
    <property type="match status" value="1"/>
</dbReference>
<feature type="domain" description="Biotin-protein ligase N-terminal" evidence="1">
    <location>
        <begin position="53"/>
        <end position="138"/>
    </location>
</feature>
<reference evidence="2" key="1">
    <citation type="journal article" date="2014" name="Front. Microbiol.">
        <title>High frequency of phylogenetically diverse reductive dehalogenase-homologous genes in deep subseafloor sedimentary metagenomes.</title>
        <authorList>
            <person name="Kawai M."/>
            <person name="Futagami T."/>
            <person name="Toyoda A."/>
            <person name="Takaki Y."/>
            <person name="Nishi S."/>
            <person name="Hori S."/>
            <person name="Arai W."/>
            <person name="Tsubouchi T."/>
            <person name="Morono Y."/>
            <person name="Uchiyama I."/>
            <person name="Ito T."/>
            <person name="Fujiyama A."/>
            <person name="Inagaki F."/>
            <person name="Takami H."/>
        </authorList>
    </citation>
    <scope>NUCLEOTIDE SEQUENCE</scope>
    <source>
        <strain evidence="2">Expedition CK06-06</strain>
    </source>
</reference>
<dbReference type="InterPro" id="IPR029062">
    <property type="entry name" value="Class_I_gatase-like"/>
</dbReference>
<gene>
    <name evidence="2" type="ORF">S01H1_25446</name>
</gene>
<dbReference type="AlphaFoldDB" id="X0T938"/>
<sequence length="147" mass="16435">MDSFLDIYKNYKAFNRRVAQGERIYFGQRGPGCSFSTVYRANDRVLAYPKIGIYTGMGASHSWLWFVELFDRMGFYEIAFLNEDEIQRDGLNGLDILVMSGGDTFAMAEGLGAKGAHKLEDFIRKGGLYIGSCAGAYLPLNSSKKNL</sequence>
<dbReference type="Pfam" id="PF09825">
    <property type="entry name" value="BPL_N"/>
    <property type="match status" value="1"/>
</dbReference>
<accession>X0T938</accession>
<organism evidence="2">
    <name type="scientific">marine sediment metagenome</name>
    <dbReference type="NCBI Taxonomy" id="412755"/>
    <lineage>
        <taxon>unclassified sequences</taxon>
        <taxon>metagenomes</taxon>
        <taxon>ecological metagenomes</taxon>
    </lineage>
</organism>
<protein>
    <recommendedName>
        <fullName evidence="1">Biotin-protein ligase N-terminal domain-containing protein</fullName>
    </recommendedName>
</protein>
<comment type="caution">
    <text evidence="2">The sequence shown here is derived from an EMBL/GenBank/DDBJ whole genome shotgun (WGS) entry which is preliminary data.</text>
</comment>
<dbReference type="Gene3D" id="3.40.50.880">
    <property type="match status" value="1"/>
</dbReference>
<evidence type="ECO:0000259" key="1">
    <source>
        <dbReference type="Pfam" id="PF09825"/>
    </source>
</evidence>
<dbReference type="InterPro" id="IPR019197">
    <property type="entry name" value="Biotin-prot_ligase_N"/>
</dbReference>
<name>X0T938_9ZZZZ</name>
<proteinExistence type="predicted"/>
<dbReference type="EMBL" id="BARS01015374">
    <property type="protein sequence ID" value="GAF89729.1"/>
    <property type="molecule type" value="Genomic_DNA"/>
</dbReference>